<proteinExistence type="predicted"/>
<evidence type="ECO:0000313" key="2">
    <source>
        <dbReference type="Proteomes" id="UP000814033"/>
    </source>
</evidence>
<dbReference type="Proteomes" id="UP000814033">
    <property type="component" value="Unassembled WGS sequence"/>
</dbReference>
<organism evidence="1 2">
    <name type="scientific">Auriscalpium vulgare</name>
    <dbReference type="NCBI Taxonomy" id="40419"/>
    <lineage>
        <taxon>Eukaryota</taxon>
        <taxon>Fungi</taxon>
        <taxon>Dikarya</taxon>
        <taxon>Basidiomycota</taxon>
        <taxon>Agaricomycotina</taxon>
        <taxon>Agaricomycetes</taxon>
        <taxon>Russulales</taxon>
        <taxon>Auriscalpiaceae</taxon>
        <taxon>Auriscalpium</taxon>
    </lineage>
</organism>
<comment type="caution">
    <text evidence="1">The sequence shown here is derived from an EMBL/GenBank/DDBJ whole genome shotgun (WGS) entry which is preliminary data.</text>
</comment>
<accession>A0ACB8R5E0</accession>
<evidence type="ECO:0000313" key="1">
    <source>
        <dbReference type="EMBL" id="KAI0038776.1"/>
    </source>
</evidence>
<dbReference type="EMBL" id="MU276414">
    <property type="protein sequence ID" value="KAI0038776.1"/>
    <property type="molecule type" value="Genomic_DNA"/>
</dbReference>
<protein>
    <submittedName>
        <fullName evidence="1">Uncharacterized protein</fullName>
    </submittedName>
</protein>
<keyword evidence="2" id="KW-1185">Reference proteome</keyword>
<sequence>MASSRLLQDVLRHSAAESVDRRGATAPDKDDSDDELVNVVSLPGTPARSRPGSRPASPTRGAASRRLPGPLHLASTKALTDPLKAFPTEISQRIFGYVSIGDLARAARVSRKWRKSQTLNYVWFQHYRKESFHDDSLPPGKWSKRESKQNWPSLYAQFIQNRSPPLGPVNPTSRGSGYSSPGSGYQTPREEREERWRLDDDAAEKPGKLEMREMYKGLGGRKAKSKGKWGASTGEVRDKGGWADAEWD</sequence>
<name>A0ACB8R5E0_9AGAM</name>
<reference evidence="1" key="2">
    <citation type="journal article" date="2022" name="New Phytol.">
        <title>Evolutionary transition to the ectomycorrhizal habit in the genomes of a hyperdiverse lineage of mushroom-forming fungi.</title>
        <authorList>
            <person name="Looney B."/>
            <person name="Miyauchi S."/>
            <person name="Morin E."/>
            <person name="Drula E."/>
            <person name="Courty P.E."/>
            <person name="Kohler A."/>
            <person name="Kuo A."/>
            <person name="LaButti K."/>
            <person name="Pangilinan J."/>
            <person name="Lipzen A."/>
            <person name="Riley R."/>
            <person name="Andreopoulos W."/>
            <person name="He G."/>
            <person name="Johnson J."/>
            <person name="Nolan M."/>
            <person name="Tritt A."/>
            <person name="Barry K.W."/>
            <person name="Grigoriev I.V."/>
            <person name="Nagy L.G."/>
            <person name="Hibbett D."/>
            <person name="Henrissat B."/>
            <person name="Matheny P.B."/>
            <person name="Labbe J."/>
            <person name="Martin F.M."/>
        </authorList>
    </citation>
    <scope>NUCLEOTIDE SEQUENCE</scope>
    <source>
        <strain evidence="1">FP105234-sp</strain>
    </source>
</reference>
<gene>
    <name evidence="1" type="ORF">FA95DRAFT_1505068</name>
</gene>
<reference evidence="1" key="1">
    <citation type="submission" date="2021-02" db="EMBL/GenBank/DDBJ databases">
        <authorList>
            <consortium name="DOE Joint Genome Institute"/>
            <person name="Ahrendt S."/>
            <person name="Looney B.P."/>
            <person name="Miyauchi S."/>
            <person name="Morin E."/>
            <person name="Drula E."/>
            <person name="Courty P.E."/>
            <person name="Chicoki N."/>
            <person name="Fauchery L."/>
            <person name="Kohler A."/>
            <person name="Kuo A."/>
            <person name="Labutti K."/>
            <person name="Pangilinan J."/>
            <person name="Lipzen A."/>
            <person name="Riley R."/>
            <person name="Andreopoulos W."/>
            <person name="He G."/>
            <person name="Johnson J."/>
            <person name="Barry K.W."/>
            <person name="Grigoriev I.V."/>
            <person name="Nagy L."/>
            <person name="Hibbett D."/>
            <person name="Henrissat B."/>
            <person name="Matheny P.B."/>
            <person name="Labbe J."/>
            <person name="Martin F."/>
        </authorList>
    </citation>
    <scope>NUCLEOTIDE SEQUENCE</scope>
    <source>
        <strain evidence="1">FP105234-sp</strain>
    </source>
</reference>